<dbReference type="PROSITE" id="PS51371">
    <property type="entry name" value="CBS"/>
    <property type="match status" value="2"/>
</dbReference>
<evidence type="ECO:0000313" key="4">
    <source>
        <dbReference type="EMBL" id="RST29597.1"/>
    </source>
</evidence>
<dbReference type="InterPro" id="IPR000644">
    <property type="entry name" value="CBS_dom"/>
</dbReference>
<dbReference type="SUPFAM" id="SSF54631">
    <property type="entry name" value="CBS-domain pair"/>
    <property type="match status" value="1"/>
</dbReference>
<proteinExistence type="predicted"/>
<dbReference type="SMART" id="SM00116">
    <property type="entry name" value="CBS"/>
    <property type="match status" value="2"/>
</dbReference>
<evidence type="ECO:0000259" key="3">
    <source>
        <dbReference type="PROSITE" id="PS51371"/>
    </source>
</evidence>
<dbReference type="PANTHER" id="PTHR43080:SF2">
    <property type="entry name" value="CBS DOMAIN-CONTAINING PROTEIN"/>
    <property type="match status" value="1"/>
</dbReference>
<dbReference type="Gene3D" id="3.10.580.10">
    <property type="entry name" value="CBS-domain"/>
    <property type="match status" value="1"/>
</dbReference>
<dbReference type="InterPro" id="IPR044725">
    <property type="entry name" value="CBSX3_CBS_dom"/>
</dbReference>
<accession>A0A429V6Q4</accession>
<feature type="domain" description="CBS" evidence="3">
    <location>
        <begin position="75"/>
        <end position="131"/>
    </location>
</feature>
<dbReference type="Pfam" id="PF00571">
    <property type="entry name" value="CBS"/>
    <property type="match status" value="2"/>
</dbReference>
<evidence type="ECO:0000256" key="1">
    <source>
        <dbReference type="ARBA" id="ARBA00023122"/>
    </source>
</evidence>
<dbReference type="InterPro" id="IPR046342">
    <property type="entry name" value="CBS_dom_sf"/>
</dbReference>
<feature type="domain" description="CBS" evidence="3">
    <location>
        <begin position="10"/>
        <end position="66"/>
    </location>
</feature>
<reference evidence="4 5" key="1">
    <citation type="submission" date="2018-12" db="EMBL/GenBank/DDBJ databases">
        <title>Sphingomonas sp. HMF7854 Genome sequencing and assembly.</title>
        <authorList>
            <person name="Cha I."/>
            <person name="Kang H."/>
            <person name="Kim H."/>
            <person name="Kang J."/>
            <person name="Joh K."/>
        </authorList>
    </citation>
    <scope>NUCLEOTIDE SEQUENCE [LARGE SCALE GENOMIC DNA]</scope>
    <source>
        <strain evidence="4 5">HMF7854</strain>
    </source>
</reference>
<dbReference type="OrthoDB" id="9807125at2"/>
<keyword evidence="5" id="KW-1185">Reference proteome</keyword>
<dbReference type="CDD" id="cd04623">
    <property type="entry name" value="CBS_pair_bac_euk"/>
    <property type="match status" value="1"/>
</dbReference>
<name>A0A429V6Q4_9SPHN</name>
<dbReference type="AlphaFoldDB" id="A0A429V6Q4"/>
<evidence type="ECO:0000313" key="5">
    <source>
        <dbReference type="Proteomes" id="UP000274661"/>
    </source>
</evidence>
<protein>
    <submittedName>
        <fullName evidence="4">CBS domain-containing protein</fullName>
    </submittedName>
</protein>
<dbReference type="EMBL" id="RWJF01000001">
    <property type="protein sequence ID" value="RST29597.1"/>
    <property type="molecule type" value="Genomic_DNA"/>
</dbReference>
<keyword evidence="1 2" id="KW-0129">CBS domain</keyword>
<comment type="caution">
    <text evidence="4">The sequence shown here is derived from an EMBL/GenBank/DDBJ whole genome shotgun (WGS) entry which is preliminary data.</text>
</comment>
<dbReference type="Proteomes" id="UP000274661">
    <property type="component" value="Unassembled WGS sequence"/>
</dbReference>
<sequence length="142" mass="15033">MTIRKVLSGKGRDVATIPANAPLRDAVAELARRRIGALIVIDGGSVAGVISERDLVTCLHAQGESVLDSPVAEAMSSPAVTVDPDTEVLAALALITQRRIRHLPVIDQGQLAGIVSIGDLVKYRIDRIEAESEAMRAYIQGA</sequence>
<dbReference type="InterPro" id="IPR051257">
    <property type="entry name" value="Diverse_CBS-Domain"/>
</dbReference>
<evidence type="ECO:0000256" key="2">
    <source>
        <dbReference type="PROSITE-ProRule" id="PRU00703"/>
    </source>
</evidence>
<organism evidence="4 5">
    <name type="scientific">Sphingomonas ginkgonis</name>
    <dbReference type="NCBI Taxonomy" id="2315330"/>
    <lineage>
        <taxon>Bacteria</taxon>
        <taxon>Pseudomonadati</taxon>
        <taxon>Pseudomonadota</taxon>
        <taxon>Alphaproteobacteria</taxon>
        <taxon>Sphingomonadales</taxon>
        <taxon>Sphingomonadaceae</taxon>
        <taxon>Sphingomonas</taxon>
    </lineage>
</organism>
<gene>
    <name evidence="4" type="ORF">HMF7854_01210</name>
</gene>
<dbReference type="PANTHER" id="PTHR43080">
    <property type="entry name" value="CBS DOMAIN-CONTAINING PROTEIN CBSX3, MITOCHONDRIAL"/>
    <property type="match status" value="1"/>
</dbReference>